<dbReference type="InterPro" id="IPR037401">
    <property type="entry name" value="SnoaL-like"/>
</dbReference>
<evidence type="ECO:0000313" key="2">
    <source>
        <dbReference type="Proteomes" id="UP000694864"/>
    </source>
</evidence>
<reference evidence="3" key="2">
    <citation type="submission" date="2025-08" db="UniProtKB">
        <authorList>
            <consortium name="RefSeq"/>
        </authorList>
    </citation>
    <scope>IDENTIFICATION</scope>
    <source>
        <tissue evidence="3">Leaf</tissue>
    </source>
</reference>
<evidence type="ECO:0000313" key="3">
    <source>
        <dbReference type="RefSeq" id="XP_010441308.1"/>
    </source>
</evidence>
<reference evidence="2" key="1">
    <citation type="journal article" date="2014" name="Nat. Commun.">
        <title>The emerging biofuel crop Camelina sativa retains a highly undifferentiated hexaploid genome structure.</title>
        <authorList>
            <person name="Kagale S."/>
            <person name="Koh C."/>
            <person name="Nixon J."/>
            <person name="Bollina V."/>
            <person name="Clarke W.E."/>
            <person name="Tuteja R."/>
            <person name="Spillane C."/>
            <person name="Robinson S.J."/>
            <person name="Links M.G."/>
            <person name="Clarke C."/>
            <person name="Higgins E.E."/>
            <person name="Huebert T."/>
            <person name="Sharpe A.G."/>
            <person name="Parkin I.A."/>
        </authorList>
    </citation>
    <scope>NUCLEOTIDE SEQUENCE [LARGE SCALE GENOMIC DNA]</scope>
    <source>
        <strain evidence="2">cv. DH55</strain>
    </source>
</reference>
<accession>A0ABM0UHP7</accession>
<dbReference type="Pfam" id="PF12680">
    <property type="entry name" value="SnoaL_2"/>
    <property type="match status" value="1"/>
</dbReference>
<dbReference type="InterPro" id="IPR032710">
    <property type="entry name" value="NTF2-like_dom_sf"/>
</dbReference>
<protein>
    <submittedName>
        <fullName evidence="3">Uncharacterized protein LOC104724514</fullName>
    </submittedName>
</protein>
<dbReference type="GeneID" id="104724514"/>
<dbReference type="SUPFAM" id="SSF54427">
    <property type="entry name" value="NTF2-like"/>
    <property type="match status" value="1"/>
</dbReference>
<gene>
    <name evidence="3" type="primary">LOC104724514</name>
</gene>
<organism evidence="2 3">
    <name type="scientific">Camelina sativa</name>
    <name type="common">False flax</name>
    <name type="synonym">Myagrum sativum</name>
    <dbReference type="NCBI Taxonomy" id="90675"/>
    <lineage>
        <taxon>Eukaryota</taxon>
        <taxon>Viridiplantae</taxon>
        <taxon>Streptophyta</taxon>
        <taxon>Embryophyta</taxon>
        <taxon>Tracheophyta</taxon>
        <taxon>Spermatophyta</taxon>
        <taxon>Magnoliopsida</taxon>
        <taxon>eudicotyledons</taxon>
        <taxon>Gunneridae</taxon>
        <taxon>Pentapetalae</taxon>
        <taxon>rosids</taxon>
        <taxon>malvids</taxon>
        <taxon>Brassicales</taxon>
        <taxon>Brassicaceae</taxon>
        <taxon>Camelineae</taxon>
        <taxon>Camelina</taxon>
    </lineage>
</organism>
<dbReference type="Gene3D" id="3.10.450.50">
    <property type="match status" value="1"/>
</dbReference>
<sequence length="288" mass="33067">MLIKRFILQQYMASMVNVMSPIVTRNLITKFITQRLKPDLPSIQHSGRFNAIKDDPKKMINKYASRRNTVVSCLDQSNPKSNQISGYDAVMKFYSSINEKNQDRLRSCISNDCFIDDFSFSKPFQGKNEAMKFFEELVKSMGQNVKFCVENVCEGDGHSAAVNWHLEWKGRKIPFTRGCSFYEFTDEGGRLVIRNAKILIESPIKPGGITLSLLKNITFLFDEFPKGAELFLEKPYAIIQSAIRIYALFLAPLINHVMASYLKLLNNMAEFFLLVVKIIIKIRNLFSK</sequence>
<evidence type="ECO:0000259" key="1">
    <source>
        <dbReference type="Pfam" id="PF12680"/>
    </source>
</evidence>
<name>A0ABM0UHP7_CAMSA</name>
<dbReference type="Proteomes" id="UP000694864">
    <property type="component" value="Chromosome 11"/>
</dbReference>
<dbReference type="PANTHER" id="PTHR33698:SF1">
    <property type="entry name" value="NUCLEAR TRANSPORT FACTOR 2 (NTF2) FAMILY PROTEIN"/>
    <property type="match status" value="1"/>
</dbReference>
<dbReference type="PANTHER" id="PTHR33698">
    <property type="entry name" value="NUCLEAR TRANSPORT FACTOR 2 (NTF2)-LIKE PROTEIN"/>
    <property type="match status" value="1"/>
</dbReference>
<feature type="domain" description="SnoaL-like" evidence="1">
    <location>
        <begin position="92"/>
        <end position="191"/>
    </location>
</feature>
<dbReference type="RefSeq" id="XP_010441308.1">
    <property type="nucleotide sequence ID" value="XM_010443006.2"/>
</dbReference>
<proteinExistence type="predicted"/>
<keyword evidence="2" id="KW-1185">Reference proteome</keyword>